<reference evidence="8 9" key="1">
    <citation type="submission" date="2020-02" db="EMBL/GenBank/DDBJ databases">
        <title>Draft genome sequence of two Spirosoma agri KCTC 52727 and Spirosoma terrae KCTC 52035.</title>
        <authorList>
            <person name="Rojas J."/>
            <person name="Ambika Manirajan B."/>
            <person name="Ratering S."/>
            <person name="Suarez C."/>
            <person name="Schnell S."/>
        </authorList>
    </citation>
    <scope>NUCLEOTIDE SEQUENCE [LARGE SCALE GENOMIC DNA]</scope>
    <source>
        <strain evidence="8 9">KCTC 52727</strain>
    </source>
</reference>
<dbReference type="GO" id="GO:0055085">
    <property type="term" value="P:transmembrane transport"/>
    <property type="evidence" value="ECO:0007669"/>
    <property type="project" value="InterPro"/>
</dbReference>
<keyword evidence="2" id="KW-0813">Transport</keyword>
<gene>
    <name evidence="8" type="ORF">GK091_28565</name>
</gene>
<accession>A0A6M0IS60</accession>
<dbReference type="Proteomes" id="UP000477386">
    <property type="component" value="Unassembled WGS sequence"/>
</dbReference>
<dbReference type="Pfam" id="PF03600">
    <property type="entry name" value="CitMHS"/>
    <property type="match status" value="1"/>
</dbReference>
<name>A0A6M0IS60_9BACT</name>
<keyword evidence="9" id="KW-1185">Reference proteome</keyword>
<keyword evidence="5 6" id="KW-0472">Membrane</keyword>
<evidence type="ECO:0000256" key="1">
    <source>
        <dbReference type="ARBA" id="ARBA00004141"/>
    </source>
</evidence>
<feature type="transmembrane region" description="Helical" evidence="6">
    <location>
        <begin position="29"/>
        <end position="46"/>
    </location>
</feature>
<evidence type="ECO:0000256" key="3">
    <source>
        <dbReference type="ARBA" id="ARBA00022692"/>
    </source>
</evidence>
<evidence type="ECO:0000313" key="9">
    <source>
        <dbReference type="Proteomes" id="UP000477386"/>
    </source>
</evidence>
<evidence type="ECO:0000259" key="7">
    <source>
        <dbReference type="Pfam" id="PF03600"/>
    </source>
</evidence>
<dbReference type="GO" id="GO:0016020">
    <property type="term" value="C:membrane"/>
    <property type="evidence" value="ECO:0007669"/>
    <property type="project" value="UniProtKB-SubCell"/>
</dbReference>
<keyword evidence="4 6" id="KW-1133">Transmembrane helix</keyword>
<dbReference type="EMBL" id="JAAGNZ010000010">
    <property type="protein sequence ID" value="NEU70852.1"/>
    <property type="molecule type" value="Genomic_DNA"/>
</dbReference>
<evidence type="ECO:0000313" key="8">
    <source>
        <dbReference type="EMBL" id="NEU70852.1"/>
    </source>
</evidence>
<comment type="subcellular location">
    <subcellularLocation>
        <location evidence="1">Membrane</location>
        <topology evidence="1">Multi-pass membrane protein</topology>
    </subcellularLocation>
</comment>
<evidence type="ECO:0000256" key="4">
    <source>
        <dbReference type="ARBA" id="ARBA00022989"/>
    </source>
</evidence>
<comment type="caution">
    <text evidence="8">The sequence shown here is derived from an EMBL/GenBank/DDBJ whole genome shotgun (WGS) entry which is preliminary data.</text>
</comment>
<feature type="domain" description="Citrate transporter-like" evidence="7">
    <location>
        <begin position="27"/>
        <end position="117"/>
    </location>
</feature>
<dbReference type="RefSeq" id="WP_164044165.1">
    <property type="nucleotide sequence ID" value="NZ_JAAGNZ010000010.1"/>
</dbReference>
<keyword evidence="3 6" id="KW-0812">Transmembrane</keyword>
<sequence>MTSVSIWIISFVSIASVIAQPFKTPELTWAAAGAVVLLLLGLIIPAESRVGMTEEADVYLFLAGMMLLAETARSEKLFDRLAAHATNLAEGSANYLFGLIYLVGNVITAFSSNDATAWLPYAGWLRCAGKD</sequence>
<dbReference type="AlphaFoldDB" id="A0A6M0IS60"/>
<protein>
    <recommendedName>
        <fullName evidence="7">Citrate transporter-like domain-containing protein</fullName>
    </recommendedName>
</protein>
<evidence type="ECO:0000256" key="5">
    <source>
        <dbReference type="ARBA" id="ARBA00023136"/>
    </source>
</evidence>
<proteinExistence type="predicted"/>
<organism evidence="8 9">
    <name type="scientific">Spirosoma agri</name>
    <dbReference type="NCBI Taxonomy" id="1987381"/>
    <lineage>
        <taxon>Bacteria</taxon>
        <taxon>Pseudomonadati</taxon>
        <taxon>Bacteroidota</taxon>
        <taxon>Cytophagia</taxon>
        <taxon>Cytophagales</taxon>
        <taxon>Cytophagaceae</taxon>
        <taxon>Spirosoma</taxon>
    </lineage>
</organism>
<evidence type="ECO:0000256" key="6">
    <source>
        <dbReference type="SAM" id="Phobius"/>
    </source>
</evidence>
<dbReference type="InterPro" id="IPR004680">
    <property type="entry name" value="Cit_transptr-like_dom"/>
</dbReference>
<evidence type="ECO:0000256" key="2">
    <source>
        <dbReference type="ARBA" id="ARBA00022448"/>
    </source>
</evidence>